<dbReference type="Proteomes" id="UP000534870">
    <property type="component" value="Unassembled WGS sequence"/>
</dbReference>
<name>A0A7Y7M677_9PROT</name>
<gene>
    <name evidence="1" type="ORF">HUK84_05540</name>
</gene>
<dbReference type="EMBL" id="JABXXP010000056">
    <property type="protein sequence ID" value="NVN10614.1"/>
    <property type="molecule type" value="Genomic_DNA"/>
</dbReference>
<protein>
    <submittedName>
        <fullName evidence="1">Uncharacterized protein</fullName>
    </submittedName>
</protein>
<dbReference type="AlphaFoldDB" id="A0A7Y7M677"/>
<accession>A0A7Y7M677</accession>
<proteinExistence type="predicted"/>
<sequence>MERRDRPVTCRGSHVAEARGWPGHRGTVVIAVGPASWPCRAGWPARRRSSGEGETPPIRAWVTYVNVIGWDLGLTFTSVGRLASPPAAVA</sequence>
<organism evidence="1 2">
    <name type="scientific">Nguyenibacter vanlangensis</name>
    <dbReference type="NCBI Taxonomy" id="1216886"/>
    <lineage>
        <taxon>Bacteria</taxon>
        <taxon>Pseudomonadati</taxon>
        <taxon>Pseudomonadota</taxon>
        <taxon>Alphaproteobacteria</taxon>
        <taxon>Acetobacterales</taxon>
        <taxon>Acetobacteraceae</taxon>
        <taxon>Nguyenibacter</taxon>
    </lineage>
</organism>
<evidence type="ECO:0000313" key="2">
    <source>
        <dbReference type="Proteomes" id="UP000534870"/>
    </source>
</evidence>
<evidence type="ECO:0000313" key="1">
    <source>
        <dbReference type="EMBL" id="NVN10614.1"/>
    </source>
</evidence>
<reference evidence="1 2" key="1">
    <citation type="submission" date="2020-06" db="EMBL/GenBank/DDBJ databases">
        <title>Description of novel acetic acid bacteria.</title>
        <authorList>
            <person name="Sombolestani A."/>
        </authorList>
    </citation>
    <scope>NUCLEOTIDE SEQUENCE [LARGE SCALE GENOMIC DNA]</scope>
    <source>
        <strain evidence="1 2">LMG 31431</strain>
    </source>
</reference>
<comment type="caution">
    <text evidence="1">The sequence shown here is derived from an EMBL/GenBank/DDBJ whole genome shotgun (WGS) entry which is preliminary data.</text>
</comment>
<dbReference type="RefSeq" id="WP_176639381.1">
    <property type="nucleotide sequence ID" value="NZ_JABXXP010000056.1"/>
</dbReference>